<feature type="domain" description="K+ potassium transporter C-terminal" evidence="2">
    <location>
        <begin position="32"/>
        <end position="131"/>
    </location>
</feature>
<comment type="caution">
    <text evidence="3">The sequence shown here is derived from an EMBL/GenBank/DDBJ whole genome shotgun (WGS) entry which is preliminary data.</text>
</comment>
<name>A0A443IJT7_9RHOB</name>
<accession>A0A443IJT7</accession>
<dbReference type="InterPro" id="IPR053952">
    <property type="entry name" value="K_trans_C"/>
</dbReference>
<proteinExistence type="predicted"/>
<keyword evidence="1" id="KW-0813">Transport</keyword>
<evidence type="ECO:0000313" key="4">
    <source>
        <dbReference type="Proteomes" id="UP000285710"/>
    </source>
</evidence>
<keyword evidence="4" id="KW-1185">Reference proteome</keyword>
<dbReference type="AlphaFoldDB" id="A0A443IJT7"/>
<evidence type="ECO:0000313" key="3">
    <source>
        <dbReference type="EMBL" id="RWR04854.1"/>
    </source>
</evidence>
<dbReference type="GO" id="GO:0015293">
    <property type="term" value="F:symporter activity"/>
    <property type="evidence" value="ECO:0007669"/>
    <property type="project" value="UniProtKB-KW"/>
</dbReference>
<evidence type="ECO:0000259" key="2">
    <source>
        <dbReference type="Pfam" id="PF22776"/>
    </source>
</evidence>
<sequence>MRGTDEVSGSLFSYVDLEARIPARHPLRKIRQVRMTSSDDRFRRITLSYGYAEEPDVPQALMLLRRKGLKFDIMSTSFILSRRSLRLSVRSELPYWQARLFIYLARNATAASDYFRIPAGRVVELGVQISI</sequence>
<gene>
    <name evidence="3" type="ORF">D2T33_20570</name>
</gene>
<keyword evidence="1" id="KW-0769">Symport</keyword>
<dbReference type="Proteomes" id="UP000285710">
    <property type="component" value="Unassembled WGS sequence"/>
</dbReference>
<organism evidence="3 4">
    <name type="scientific">Paenirhodobacter populi</name>
    <dbReference type="NCBI Taxonomy" id="2306993"/>
    <lineage>
        <taxon>Bacteria</taxon>
        <taxon>Pseudomonadati</taxon>
        <taxon>Pseudomonadota</taxon>
        <taxon>Alphaproteobacteria</taxon>
        <taxon>Rhodobacterales</taxon>
        <taxon>Rhodobacter group</taxon>
        <taxon>Paenirhodobacter</taxon>
    </lineage>
</organism>
<dbReference type="Pfam" id="PF22776">
    <property type="entry name" value="K_trans_C"/>
    <property type="match status" value="1"/>
</dbReference>
<evidence type="ECO:0000256" key="1">
    <source>
        <dbReference type="ARBA" id="ARBA00022847"/>
    </source>
</evidence>
<reference evidence="3 4" key="1">
    <citation type="submission" date="2019-01" db="EMBL/GenBank/DDBJ databases">
        <title>Sinorhodobacter populi sp. nov. isolated from the symptomatic bark tissue of Populus euramericana canker.</title>
        <authorList>
            <person name="Xu G."/>
        </authorList>
    </citation>
    <scope>NUCLEOTIDE SEQUENCE [LARGE SCALE GENOMIC DNA]</scope>
    <source>
        <strain evidence="3 4">2D-5</strain>
    </source>
</reference>
<dbReference type="EMBL" id="SAUW01000044">
    <property type="protein sequence ID" value="RWR04854.1"/>
    <property type="molecule type" value="Genomic_DNA"/>
</dbReference>
<protein>
    <recommendedName>
        <fullName evidence="2">K+ potassium transporter C-terminal domain-containing protein</fullName>
    </recommendedName>
</protein>
<reference evidence="3 4" key="2">
    <citation type="submission" date="2019-01" db="EMBL/GenBank/DDBJ databases">
        <authorList>
            <person name="Li Y."/>
        </authorList>
    </citation>
    <scope>NUCLEOTIDE SEQUENCE [LARGE SCALE GENOMIC DNA]</scope>
    <source>
        <strain evidence="3 4">2D-5</strain>
    </source>
</reference>